<evidence type="ECO:0000313" key="1">
    <source>
        <dbReference type="EMBL" id="CAF0993940.1"/>
    </source>
</evidence>
<accession>A0A814LYZ3</accession>
<organism evidence="2 3">
    <name type="scientific">Rotaria sordida</name>
    <dbReference type="NCBI Taxonomy" id="392033"/>
    <lineage>
        <taxon>Eukaryota</taxon>
        <taxon>Metazoa</taxon>
        <taxon>Spiralia</taxon>
        <taxon>Gnathifera</taxon>
        <taxon>Rotifera</taxon>
        <taxon>Eurotatoria</taxon>
        <taxon>Bdelloidea</taxon>
        <taxon>Philodinida</taxon>
        <taxon>Philodinidae</taxon>
        <taxon>Rotaria</taxon>
    </lineage>
</organism>
<dbReference type="EMBL" id="CAJNOH010000308">
    <property type="protein sequence ID" value="CAF0993940.1"/>
    <property type="molecule type" value="Genomic_DNA"/>
</dbReference>
<protein>
    <submittedName>
        <fullName evidence="2">Uncharacterized protein</fullName>
    </submittedName>
</protein>
<dbReference type="EMBL" id="CAJNOL010000454">
    <property type="protein sequence ID" value="CAF1072176.1"/>
    <property type="molecule type" value="Genomic_DNA"/>
</dbReference>
<gene>
    <name evidence="2" type="ORF">JXQ802_LOCUS17743</name>
    <name evidence="1" type="ORF">PYM288_LOCUS14264</name>
</gene>
<keyword evidence="3" id="KW-1185">Reference proteome</keyword>
<evidence type="ECO:0000313" key="2">
    <source>
        <dbReference type="EMBL" id="CAF1072176.1"/>
    </source>
</evidence>
<evidence type="ECO:0000313" key="3">
    <source>
        <dbReference type="Proteomes" id="UP000663870"/>
    </source>
</evidence>
<sequence>MSDKRIPFHLRDISNPPSYFTQQQQTWIRTTKKAKKNYQLQQQYPPFIVPKSSYELKFPGWYAWAVSYCEVCNSSSHRNVIVDDIGSIRNINSSSICIYQQPSRYAPHEKWALQQALIYICRMFIDKSVTVNHWAGGFDPTYSTLSRTKRNKMIHYTIHACFATTYLIRPVLQYWSFQQVINSNITNRFQALSSSSSQVNNNILKTDINQ</sequence>
<name>A0A814LYZ3_9BILA</name>
<reference evidence="2" key="1">
    <citation type="submission" date="2021-02" db="EMBL/GenBank/DDBJ databases">
        <authorList>
            <person name="Nowell W R."/>
        </authorList>
    </citation>
    <scope>NUCLEOTIDE SEQUENCE</scope>
</reference>
<dbReference type="AlphaFoldDB" id="A0A814LYZ3"/>
<dbReference type="Proteomes" id="UP000663854">
    <property type="component" value="Unassembled WGS sequence"/>
</dbReference>
<proteinExistence type="predicted"/>
<dbReference type="Proteomes" id="UP000663870">
    <property type="component" value="Unassembled WGS sequence"/>
</dbReference>
<comment type="caution">
    <text evidence="2">The sequence shown here is derived from an EMBL/GenBank/DDBJ whole genome shotgun (WGS) entry which is preliminary data.</text>
</comment>